<gene>
    <name evidence="11" type="ORF">Tsubulata_026495</name>
</gene>
<reference evidence="11" key="1">
    <citation type="submission" date="2022-02" db="EMBL/GenBank/DDBJ databases">
        <authorList>
            <person name="Henning P.M."/>
            <person name="McCubbin A.G."/>
            <person name="Shore J.S."/>
        </authorList>
    </citation>
    <scope>NUCLEOTIDE SEQUENCE</scope>
    <source>
        <strain evidence="11">F60SS</strain>
        <tissue evidence="11">Leaves</tissue>
    </source>
</reference>
<comment type="subcellular location">
    <subcellularLocation>
        <location evidence="1 8">Nucleus</location>
    </subcellularLocation>
</comment>
<evidence type="ECO:0000256" key="5">
    <source>
        <dbReference type="ARBA" id="ARBA00023155"/>
    </source>
</evidence>
<feature type="DNA-binding region" description="Homeobox" evidence="8">
    <location>
        <begin position="274"/>
        <end position="336"/>
    </location>
</feature>
<dbReference type="InterPro" id="IPR009057">
    <property type="entry name" value="Homeodomain-like_sf"/>
</dbReference>
<evidence type="ECO:0000313" key="11">
    <source>
        <dbReference type="EMBL" id="KAJ4840975.1"/>
    </source>
</evidence>
<evidence type="ECO:0000256" key="4">
    <source>
        <dbReference type="ARBA" id="ARBA00023125"/>
    </source>
</evidence>
<feature type="region of interest" description="Disordered" evidence="9">
    <location>
        <begin position="389"/>
        <end position="414"/>
    </location>
</feature>
<evidence type="ECO:0000256" key="1">
    <source>
        <dbReference type="ARBA" id="ARBA00004123"/>
    </source>
</evidence>
<name>A0A9Q0JHK8_9ROSI</name>
<dbReference type="CDD" id="cd00086">
    <property type="entry name" value="homeodomain"/>
    <property type="match status" value="1"/>
</dbReference>
<dbReference type="Pfam" id="PF07526">
    <property type="entry name" value="POX"/>
    <property type="match status" value="1"/>
</dbReference>
<evidence type="ECO:0000313" key="12">
    <source>
        <dbReference type="Proteomes" id="UP001141552"/>
    </source>
</evidence>
<dbReference type="Gene3D" id="1.10.10.60">
    <property type="entry name" value="Homeodomain-like"/>
    <property type="match status" value="1"/>
</dbReference>
<dbReference type="SMART" id="SM00389">
    <property type="entry name" value="HOX"/>
    <property type="match status" value="1"/>
</dbReference>
<evidence type="ECO:0000256" key="9">
    <source>
        <dbReference type="SAM" id="MobiDB-lite"/>
    </source>
</evidence>
<evidence type="ECO:0000256" key="6">
    <source>
        <dbReference type="ARBA" id="ARBA00023163"/>
    </source>
</evidence>
<evidence type="ECO:0000259" key="10">
    <source>
        <dbReference type="PROSITE" id="PS50071"/>
    </source>
</evidence>
<dbReference type="GO" id="GO:0006355">
    <property type="term" value="P:regulation of DNA-templated transcription"/>
    <property type="evidence" value="ECO:0007669"/>
    <property type="project" value="InterPro"/>
</dbReference>
<dbReference type="InterPro" id="IPR001356">
    <property type="entry name" value="HD"/>
</dbReference>
<protein>
    <recommendedName>
        <fullName evidence="10">Homeobox domain-containing protein</fullName>
    </recommendedName>
</protein>
<dbReference type="InterPro" id="IPR008422">
    <property type="entry name" value="KN_HD"/>
</dbReference>
<sequence>MAQNLEPFHVTQQNRRTKLRVRNNPTHEDQQKPTLTPQSSSHHLVNSSSKLPGDDDLNCPPSSSSSNRTLDQGLSLSLSFQFDHGQSYNALSVLGDFSKPNGDQIMRSSVPFGPFTGYASVLESSRFLKPALKAFDDFCGVNCETLRSPLVHFDEDEVVKELVATGNLREHHRSNSKLLLMLDEVCRRRKLYCQQMESVVASFETVSGLENAAPYICYAVKIVSKHFTFLRNALLDKIRLAGRATSTNFHDGPANKEQNPPLNVISSLQNHNHACRSQKGLPADAVFVLKTWLFEHFLHPYPTDTEKQSLAQQTGLSRTQVSNWFINARVRLWKPMVEEVHMIESQQSTGVALESINQNGARPSQYSCLSNLHCTSGGQYQNNIDERMQQTKRSRNDSSTIEVSKPKREKRNQQRCFAGVGGRSDGVSLALCLQEQNEAFKGDNNREMLHNSHN</sequence>
<dbReference type="PANTHER" id="PTHR11850">
    <property type="entry name" value="HOMEOBOX PROTEIN TRANSCRIPTION FACTORS"/>
    <property type="match status" value="1"/>
</dbReference>
<keyword evidence="6" id="KW-0804">Transcription</keyword>
<keyword evidence="3" id="KW-0805">Transcription regulation</keyword>
<dbReference type="AlphaFoldDB" id="A0A9Q0JHK8"/>
<dbReference type="GO" id="GO:0005634">
    <property type="term" value="C:nucleus"/>
    <property type="evidence" value="ECO:0007669"/>
    <property type="project" value="UniProtKB-SubCell"/>
</dbReference>
<dbReference type="PROSITE" id="PS50071">
    <property type="entry name" value="HOMEOBOX_2"/>
    <property type="match status" value="1"/>
</dbReference>
<feature type="compositionally biased region" description="Low complexity" evidence="9">
    <location>
        <begin position="39"/>
        <end position="49"/>
    </location>
</feature>
<feature type="compositionally biased region" description="Polar residues" evidence="9">
    <location>
        <begin position="60"/>
        <end position="70"/>
    </location>
</feature>
<keyword evidence="5 8" id="KW-0371">Homeobox</keyword>
<accession>A0A9Q0JHK8</accession>
<keyword evidence="12" id="KW-1185">Reference proteome</keyword>
<dbReference type="SUPFAM" id="SSF46689">
    <property type="entry name" value="Homeodomain-like"/>
    <property type="match status" value="1"/>
</dbReference>
<feature type="region of interest" description="Disordered" evidence="9">
    <location>
        <begin position="1"/>
        <end position="70"/>
    </location>
</feature>
<dbReference type="InterPro" id="IPR050224">
    <property type="entry name" value="TALE_homeobox"/>
</dbReference>
<evidence type="ECO:0000256" key="7">
    <source>
        <dbReference type="ARBA" id="ARBA00023242"/>
    </source>
</evidence>
<evidence type="ECO:0000256" key="3">
    <source>
        <dbReference type="ARBA" id="ARBA00023015"/>
    </source>
</evidence>
<evidence type="ECO:0000256" key="8">
    <source>
        <dbReference type="PROSITE-ProRule" id="PRU00108"/>
    </source>
</evidence>
<comment type="similarity">
    <text evidence="2">Belongs to the TALE/BELL homeobox family.</text>
</comment>
<dbReference type="InterPro" id="IPR006563">
    <property type="entry name" value="POX_dom"/>
</dbReference>
<keyword evidence="7 8" id="KW-0539">Nucleus</keyword>
<comment type="caution">
    <text evidence="11">The sequence shown here is derived from an EMBL/GenBank/DDBJ whole genome shotgun (WGS) entry which is preliminary data.</text>
</comment>
<organism evidence="11 12">
    <name type="scientific">Turnera subulata</name>
    <dbReference type="NCBI Taxonomy" id="218843"/>
    <lineage>
        <taxon>Eukaryota</taxon>
        <taxon>Viridiplantae</taxon>
        <taxon>Streptophyta</taxon>
        <taxon>Embryophyta</taxon>
        <taxon>Tracheophyta</taxon>
        <taxon>Spermatophyta</taxon>
        <taxon>Magnoliopsida</taxon>
        <taxon>eudicotyledons</taxon>
        <taxon>Gunneridae</taxon>
        <taxon>Pentapetalae</taxon>
        <taxon>rosids</taxon>
        <taxon>fabids</taxon>
        <taxon>Malpighiales</taxon>
        <taxon>Passifloraceae</taxon>
        <taxon>Turnera</taxon>
    </lineage>
</organism>
<reference evidence="11" key="2">
    <citation type="journal article" date="2023" name="Plants (Basel)">
        <title>Annotation of the Turnera subulata (Passifloraceae) Draft Genome Reveals the S-Locus Evolved after the Divergence of Turneroideae from Passifloroideae in a Stepwise Manner.</title>
        <authorList>
            <person name="Henning P.M."/>
            <person name="Roalson E.H."/>
            <person name="Mir W."/>
            <person name="McCubbin A.G."/>
            <person name="Shore J.S."/>
        </authorList>
    </citation>
    <scope>NUCLEOTIDE SEQUENCE</scope>
    <source>
        <strain evidence="11">F60SS</strain>
    </source>
</reference>
<keyword evidence="4 8" id="KW-0238">DNA-binding</keyword>
<dbReference type="SMART" id="SM00574">
    <property type="entry name" value="POX"/>
    <property type="match status" value="1"/>
</dbReference>
<dbReference type="Pfam" id="PF05920">
    <property type="entry name" value="Homeobox_KN"/>
    <property type="match status" value="1"/>
</dbReference>
<feature type="domain" description="Homeobox" evidence="10">
    <location>
        <begin position="272"/>
        <end position="335"/>
    </location>
</feature>
<dbReference type="Proteomes" id="UP001141552">
    <property type="component" value="Unassembled WGS sequence"/>
</dbReference>
<proteinExistence type="inferred from homology"/>
<dbReference type="EMBL" id="JAKUCV010002910">
    <property type="protein sequence ID" value="KAJ4840975.1"/>
    <property type="molecule type" value="Genomic_DNA"/>
</dbReference>
<dbReference type="GO" id="GO:0003677">
    <property type="term" value="F:DNA binding"/>
    <property type="evidence" value="ECO:0007669"/>
    <property type="project" value="UniProtKB-UniRule"/>
</dbReference>
<evidence type="ECO:0000256" key="2">
    <source>
        <dbReference type="ARBA" id="ARBA00006454"/>
    </source>
</evidence>
<dbReference type="OrthoDB" id="10056939at2759"/>